<protein>
    <submittedName>
        <fullName evidence="1">Uncharacterized protein</fullName>
    </submittedName>
</protein>
<dbReference type="Pfam" id="PF21848">
    <property type="entry name" value="DUF6907"/>
    <property type="match status" value="1"/>
</dbReference>
<gene>
    <name evidence="1" type="ORF">G7067_05725</name>
</gene>
<name>A0A6G8FI61_9MICO</name>
<dbReference type="AlphaFoldDB" id="A0A6G8FI61"/>
<dbReference type="EMBL" id="CP049934">
    <property type="protein sequence ID" value="QIM16028.1"/>
    <property type="molecule type" value="Genomic_DNA"/>
</dbReference>
<dbReference type="RefSeq" id="WP_166322644.1">
    <property type="nucleotide sequence ID" value="NZ_CP049934.1"/>
</dbReference>
<proteinExistence type="predicted"/>
<organism evidence="1 2">
    <name type="scientific">Leucobacter insecticola</name>
    <dbReference type="NCBI Taxonomy" id="2714934"/>
    <lineage>
        <taxon>Bacteria</taxon>
        <taxon>Bacillati</taxon>
        <taxon>Actinomycetota</taxon>
        <taxon>Actinomycetes</taxon>
        <taxon>Micrococcales</taxon>
        <taxon>Microbacteriaceae</taxon>
        <taxon>Leucobacter</taxon>
    </lineage>
</organism>
<accession>A0A6G8FI61</accession>
<reference evidence="1 2" key="1">
    <citation type="submission" date="2020-03" db="EMBL/GenBank/DDBJ databases">
        <title>Leucobacter sp. nov., isolated from beetles.</title>
        <authorList>
            <person name="Hyun D.-W."/>
            <person name="Bae J.-W."/>
        </authorList>
    </citation>
    <scope>NUCLEOTIDE SEQUENCE [LARGE SCALE GENOMIC DNA]</scope>
    <source>
        <strain evidence="1 2">HDW9B</strain>
    </source>
</reference>
<dbReference type="Proteomes" id="UP000501387">
    <property type="component" value="Chromosome"/>
</dbReference>
<keyword evidence="2" id="KW-1185">Reference proteome</keyword>
<dbReference type="InterPro" id="IPR054202">
    <property type="entry name" value="DUF6907"/>
</dbReference>
<dbReference type="KEGG" id="lins:G7067_05725"/>
<sequence>MTQPTPAHCPPWCTADHPADELPDDQIHRSDGAQFPAVTRRRVYAEGRFRPESEAAEFHVEASSPFGTEEIWVTIAHDNGAIETTVDGIPRLQRALEDVMQQLRQ</sequence>
<evidence type="ECO:0000313" key="2">
    <source>
        <dbReference type="Proteomes" id="UP000501387"/>
    </source>
</evidence>
<evidence type="ECO:0000313" key="1">
    <source>
        <dbReference type="EMBL" id="QIM16028.1"/>
    </source>
</evidence>